<protein>
    <submittedName>
        <fullName evidence="2">Uncharacterized protein</fullName>
    </submittedName>
</protein>
<organism evidence="2 3">
    <name type="scientific">Grifola frondosa</name>
    <name type="common">Maitake</name>
    <name type="synonym">Polyporus frondosus</name>
    <dbReference type="NCBI Taxonomy" id="5627"/>
    <lineage>
        <taxon>Eukaryota</taxon>
        <taxon>Fungi</taxon>
        <taxon>Dikarya</taxon>
        <taxon>Basidiomycota</taxon>
        <taxon>Agaricomycotina</taxon>
        <taxon>Agaricomycetes</taxon>
        <taxon>Polyporales</taxon>
        <taxon>Grifolaceae</taxon>
        <taxon>Grifola</taxon>
    </lineage>
</organism>
<dbReference type="AlphaFoldDB" id="A0A1C7M9D0"/>
<sequence length="180" mass="19283">MASVLGDMDNIAVKPAAKSRKRKPEPLPDYDDGSSSPSPVTAAPNRKTTPYGYRGGLPDADTSSDGLVDDAVGPSSDDFVFSPKKKLKTEAAGLTPAIKRLGKLGVQSGPDEYDSSFDDIDMDAFMDVDEDEIGKSGSRPDAKTTKMDVDEIKPLKLKNGNADTKKKQDDTPSWLSVTTR</sequence>
<feature type="compositionally biased region" description="Basic and acidic residues" evidence="1">
    <location>
        <begin position="138"/>
        <end position="154"/>
    </location>
</feature>
<dbReference type="STRING" id="5627.A0A1C7M9D0"/>
<dbReference type="Proteomes" id="UP000092993">
    <property type="component" value="Unassembled WGS sequence"/>
</dbReference>
<comment type="caution">
    <text evidence="2">The sequence shown here is derived from an EMBL/GenBank/DDBJ whole genome shotgun (WGS) entry which is preliminary data.</text>
</comment>
<evidence type="ECO:0000313" key="3">
    <source>
        <dbReference type="Proteomes" id="UP000092993"/>
    </source>
</evidence>
<name>A0A1C7M9D0_GRIFR</name>
<feature type="region of interest" description="Disordered" evidence="1">
    <location>
        <begin position="130"/>
        <end position="180"/>
    </location>
</feature>
<accession>A0A1C7M9D0</accession>
<feature type="region of interest" description="Disordered" evidence="1">
    <location>
        <begin position="1"/>
        <end position="80"/>
    </location>
</feature>
<evidence type="ECO:0000313" key="2">
    <source>
        <dbReference type="EMBL" id="OBZ73520.1"/>
    </source>
</evidence>
<keyword evidence="3" id="KW-1185">Reference proteome</keyword>
<dbReference type="EMBL" id="LUGG01000006">
    <property type="protein sequence ID" value="OBZ73520.1"/>
    <property type="molecule type" value="Genomic_DNA"/>
</dbReference>
<gene>
    <name evidence="2" type="ORF">A0H81_05941</name>
</gene>
<dbReference type="OrthoDB" id="6755010at2759"/>
<reference evidence="2 3" key="1">
    <citation type="submission" date="2016-03" db="EMBL/GenBank/DDBJ databases">
        <title>Whole genome sequencing of Grifola frondosa 9006-11.</title>
        <authorList>
            <person name="Min B."/>
            <person name="Park H."/>
            <person name="Kim J.-G."/>
            <person name="Cho H."/>
            <person name="Oh Y.-L."/>
            <person name="Kong W.-S."/>
            <person name="Choi I.-G."/>
        </authorList>
    </citation>
    <scope>NUCLEOTIDE SEQUENCE [LARGE SCALE GENOMIC DNA]</scope>
    <source>
        <strain evidence="2 3">9006-11</strain>
    </source>
</reference>
<feature type="compositionally biased region" description="Polar residues" evidence="1">
    <location>
        <begin position="171"/>
        <end position="180"/>
    </location>
</feature>
<proteinExistence type="predicted"/>
<evidence type="ECO:0000256" key="1">
    <source>
        <dbReference type="SAM" id="MobiDB-lite"/>
    </source>
</evidence>